<organism evidence="1 2">
    <name type="scientific">Sesamum angolense</name>
    <dbReference type="NCBI Taxonomy" id="2727404"/>
    <lineage>
        <taxon>Eukaryota</taxon>
        <taxon>Viridiplantae</taxon>
        <taxon>Streptophyta</taxon>
        <taxon>Embryophyta</taxon>
        <taxon>Tracheophyta</taxon>
        <taxon>Spermatophyta</taxon>
        <taxon>Magnoliopsida</taxon>
        <taxon>eudicotyledons</taxon>
        <taxon>Gunneridae</taxon>
        <taxon>Pentapetalae</taxon>
        <taxon>asterids</taxon>
        <taxon>lamiids</taxon>
        <taxon>Lamiales</taxon>
        <taxon>Pedaliaceae</taxon>
        <taxon>Sesamum</taxon>
    </lineage>
</organism>
<proteinExistence type="predicted"/>
<keyword evidence="2" id="KW-1185">Reference proteome</keyword>
<reference evidence="1" key="1">
    <citation type="submission" date="2020-06" db="EMBL/GenBank/DDBJ databases">
        <authorList>
            <person name="Li T."/>
            <person name="Hu X."/>
            <person name="Zhang T."/>
            <person name="Song X."/>
            <person name="Zhang H."/>
            <person name="Dai N."/>
            <person name="Sheng W."/>
            <person name="Hou X."/>
            <person name="Wei L."/>
        </authorList>
    </citation>
    <scope>NUCLEOTIDE SEQUENCE</scope>
    <source>
        <strain evidence="1">K16</strain>
        <tissue evidence="1">Leaf</tissue>
    </source>
</reference>
<protein>
    <submittedName>
        <fullName evidence="1">Uncharacterized protein</fullName>
    </submittedName>
</protein>
<evidence type="ECO:0000313" key="1">
    <source>
        <dbReference type="EMBL" id="KAK4390333.1"/>
    </source>
</evidence>
<gene>
    <name evidence="1" type="ORF">Sango_2096600</name>
</gene>
<dbReference type="InterPro" id="IPR043502">
    <property type="entry name" value="DNA/RNA_pol_sf"/>
</dbReference>
<name>A0AAE2BM13_9LAMI</name>
<dbReference type="InterPro" id="IPR050951">
    <property type="entry name" value="Retrovirus_Pol_polyprotein"/>
</dbReference>
<accession>A0AAE2BM13</accession>
<comment type="caution">
    <text evidence="1">The sequence shown here is derived from an EMBL/GenBank/DDBJ whole genome shotgun (WGS) entry which is preliminary data.</text>
</comment>
<dbReference type="PANTHER" id="PTHR37984:SF5">
    <property type="entry name" value="PROTEIN NYNRIN-LIKE"/>
    <property type="match status" value="1"/>
</dbReference>
<dbReference type="InterPro" id="IPR043128">
    <property type="entry name" value="Rev_trsase/Diguanyl_cyclase"/>
</dbReference>
<dbReference type="SUPFAM" id="SSF56672">
    <property type="entry name" value="DNA/RNA polymerases"/>
    <property type="match status" value="1"/>
</dbReference>
<dbReference type="Gene3D" id="3.30.70.270">
    <property type="match status" value="1"/>
</dbReference>
<dbReference type="AlphaFoldDB" id="A0AAE2BM13"/>
<sequence length="309" mass="35415">MGILVIENSVGDLVPTIENSVGGLENGFSSNTCSTRRSRNDNIHMPLWHIRLSKNALWGIEVDQAKIDVIKSLPYPASVREIHSFLGHAGFYRRFVKDFSKIAQPLSKLLRKDEHSSILSKKDAKSRLIREKRAKIRSDAKYYVWDDPYLWKYCSDQIIKDYVSKWVEAKATCTDDAKTDIDFVKVNIFSMYGMSMKEADRPGKRGGSVNNRKMIKQAIINENNSDQVVPLIFPGVRRIKYKTIGQESREKQEEKTENHKWSLPLSFFPYGYKRCLLSIFVSGSVHDETSILRSSKNDTPPLKDVEISC</sequence>
<reference evidence="1" key="2">
    <citation type="journal article" date="2024" name="Plant">
        <title>Genomic evolution and insights into agronomic trait innovations of Sesamum species.</title>
        <authorList>
            <person name="Miao H."/>
            <person name="Wang L."/>
            <person name="Qu L."/>
            <person name="Liu H."/>
            <person name="Sun Y."/>
            <person name="Le M."/>
            <person name="Wang Q."/>
            <person name="Wei S."/>
            <person name="Zheng Y."/>
            <person name="Lin W."/>
            <person name="Duan Y."/>
            <person name="Cao H."/>
            <person name="Xiong S."/>
            <person name="Wang X."/>
            <person name="Wei L."/>
            <person name="Li C."/>
            <person name="Ma Q."/>
            <person name="Ju M."/>
            <person name="Zhao R."/>
            <person name="Li G."/>
            <person name="Mu C."/>
            <person name="Tian Q."/>
            <person name="Mei H."/>
            <person name="Zhang T."/>
            <person name="Gao T."/>
            <person name="Zhang H."/>
        </authorList>
    </citation>
    <scope>NUCLEOTIDE SEQUENCE</scope>
    <source>
        <strain evidence="1">K16</strain>
    </source>
</reference>
<dbReference type="Proteomes" id="UP001289374">
    <property type="component" value="Unassembled WGS sequence"/>
</dbReference>
<dbReference type="PANTHER" id="PTHR37984">
    <property type="entry name" value="PROTEIN CBG26694"/>
    <property type="match status" value="1"/>
</dbReference>
<evidence type="ECO:0000313" key="2">
    <source>
        <dbReference type="Proteomes" id="UP001289374"/>
    </source>
</evidence>
<dbReference type="EMBL" id="JACGWL010000012">
    <property type="protein sequence ID" value="KAK4390333.1"/>
    <property type="molecule type" value="Genomic_DNA"/>
</dbReference>